<dbReference type="PANTHER" id="PTHR37297:SF1">
    <property type="entry name" value="PROTEIN NRDI"/>
    <property type="match status" value="1"/>
</dbReference>
<evidence type="ECO:0000256" key="3">
    <source>
        <dbReference type="HAMAP-Rule" id="MF_00128"/>
    </source>
</evidence>
<dbReference type="NCBIfam" id="TIGR00333">
    <property type="entry name" value="nrdI"/>
    <property type="match status" value="1"/>
</dbReference>
<dbReference type="InterPro" id="IPR020852">
    <property type="entry name" value="RNR_Ib_NrdI_bac"/>
</dbReference>
<dbReference type="InterPro" id="IPR004465">
    <property type="entry name" value="RNR_NrdI"/>
</dbReference>
<evidence type="ECO:0000256" key="1">
    <source>
        <dbReference type="ARBA" id="ARBA00003999"/>
    </source>
</evidence>
<proteinExistence type="inferred from homology"/>
<gene>
    <name evidence="3 4" type="primary">nrdI</name>
    <name evidence="4" type="ORF">PYS61_04575</name>
</gene>
<dbReference type="SUPFAM" id="SSF52218">
    <property type="entry name" value="Flavoproteins"/>
    <property type="match status" value="1"/>
</dbReference>
<dbReference type="RefSeq" id="WP_315570642.1">
    <property type="nucleotide sequence ID" value="NZ_CP118866.1"/>
</dbReference>
<dbReference type="InterPro" id="IPR029039">
    <property type="entry name" value="Flavoprotein-like_sf"/>
</dbReference>
<evidence type="ECO:0000256" key="2">
    <source>
        <dbReference type="ARBA" id="ARBA00009942"/>
    </source>
</evidence>
<dbReference type="Proteomes" id="UP001220478">
    <property type="component" value="Chromosome"/>
</dbReference>
<comment type="similarity">
    <text evidence="2 3">Belongs to the NrdI family.</text>
</comment>
<dbReference type="Gene3D" id="3.40.50.360">
    <property type="match status" value="1"/>
</dbReference>
<keyword evidence="5" id="KW-1185">Reference proteome</keyword>
<dbReference type="EMBL" id="CP118868">
    <property type="protein sequence ID" value="WEG35214.1"/>
    <property type="molecule type" value="Genomic_DNA"/>
</dbReference>
<protein>
    <recommendedName>
        <fullName evidence="3">Protein NrdI</fullName>
    </recommendedName>
</protein>
<accession>A0ABY8C6P5</accession>
<evidence type="ECO:0000313" key="4">
    <source>
        <dbReference type="EMBL" id="WEG35214.1"/>
    </source>
</evidence>
<dbReference type="Pfam" id="PF07972">
    <property type="entry name" value="Flavodoxin_NdrI"/>
    <property type="match status" value="1"/>
</dbReference>
<reference evidence="4 5" key="1">
    <citation type="submission" date="2023-02" db="EMBL/GenBank/DDBJ databases">
        <title>Novel Oscillospiraceae bacterial genomes.</title>
        <authorList>
            <person name="Srinivasan S."/>
            <person name="Austin M.N."/>
            <person name="Fiedler T.L."/>
            <person name="Strenk S.M."/>
            <person name="Agnew K.J."/>
            <person name="Nagana Gowda G.A."/>
            <person name="Raftery D."/>
            <person name="Beamer M.A."/>
            <person name="Achilles S.L."/>
            <person name="Wiesenfeld H.C."/>
            <person name="Fredricks D.N."/>
            <person name="Hillier S.L."/>
        </authorList>
    </citation>
    <scope>NUCLEOTIDE SEQUENCE [LARGE SCALE GENOMIC DNA]</scope>
    <source>
        <strain evidence="4 5">CHIC02 1186E3-8</strain>
    </source>
</reference>
<dbReference type="HAMAP" id="MF_00128">
    <property type="entry name" value="NrdI"/>
    <property type="match status" value="1"/>
</dbReference>
<comment type="function">
    <text evidence="1 3">Probably involved in ribonucleotide reductase function.</text>
</comment>
<dbReference type="PANTHER" id="PTHR37297">
    <property type="entry name" value="PROTEIN NRDI"/>
    <property type="match status" value="1"/>
</dbReference>
<dbReference type="PIRSF" id="PIRSF005087">
    <property type="entry name" value="NrdI"/>
    <property type="match status" value="1"/>
</dbReference>
<evidence type="ECO:0000313" key="5">
    <source>
        <dbReference type="Proteomes" id="UP001220478"/>
    </source>
</evidence>
<organism evidence="4 5">
    <name type="scientific">Amygdalobacter indicium</name>
    <dbReference type="NCBI Taxonomy" id="3029272"/>
    <lineage>
        <taxon>Bacteria</taxon>
        <taxon>Bacillati</taxon>
        <taxon>Bacillota</taxon>
        <taxon>Clostridia</taxon>
        <taxon>Eubacteriales</taxon>
        <taxon>Oscillospiraceae</taxon>
        <taxon>Amygdalobacter</taxon>
    </lineage>
</organism>
<sequence length="144" mass="16174">MQPLIVYFSSKSNNTHRFVQKLDLPNIRIPADEPIKVTADYVLVVPTYSGGQKKAGKLDLRGAVPKEVIHFLNEEENRRHCLAVISSGNTNFGDSYAIAGPILASKLQVPLLYQFELLGTKEDVARVKRLVNYTFEKQEQTQNA</sequence>
<name>A0ABY8C6P5_9FIRM</name>